<feature type="region of interest" description="Disordered" evidence="1">
    <location>
        <begin position="1"/>
        <end position="28"/>
    </location>
</feature>
<feature type="domain" description="Cell division control protein 24 OB" evidence="2">
    <location>
        <begin position="74"/>
        <end position="185"/>
    </location>
</feature>
<dbReference type="EMBL" id="ASHM01002588">
    <property type="protein sequence ID" value="PNY08563.1"/>
    <property type="molecule type" value="Genomic_DNA"/>
</dbReference>
<evidence type="ECO:0000313" key="4">
    <source>
        <dbReference type="Proteomes" id="UP000236291"/>
    </source>
</evidence>
<feature type="compositionally biased region" description="Acidic residues" evidence="1">
    <location>
        <begin position="1"/>
        <end position="13"/>
    </location>
</feature>
<dbReference type="PANTHER" id="PTHR36033:SF1">
    <property type="entry name" value="NUCLEIC ACID-BINDING PROTEINS SUPERFAMILY"/>
    <property type="match status" value="1"/>
</dbReference>
<evidence type="ECO:0000259" key="2">
    <source>
        <dbReference type="Pfam" id="PF17245"/>
    </source>
</evidence>
<reference evidence="3 4" key="1">
    <citation type="journal article" date="2014" name="Am. J. Bot.">
        <title>Genome assembly and annotation for red clover (Trifolium pratense; Fabaceae).</title>
        <authorList>
            <person name="Istvanek J."/>
            <person name="Jaros M."/>
            <person name="Krenek A."/>
            <person name="Repkova J."/>
        </authorList>
    </citation>
    <scope>NUCLEOTIDE SEQUENCE [LARGE SCALE GENOMIC DNA]</scope>
    <source>
        <strain evidence="4">cv. Tatra</strain>
        <tissue evidence="3">Young leaves</tissue>
    </source>
</reference>
<dbReference type="InterPro" id="IPR035200">
    <property type="entry name" value="Cdc24_OB2"/>
</dbReference>
<organism evidence="3 4">
    <name type="scientific">Trifolium pratense</name>
    <name type="common">Red clover</name>
    <dbReference type="NCBI Taxonomy" id="57577"/>
    <lineage>
        <taxon>Eukaryota</taxon>
        <taxon>Viridiplantae</taxon>
        <taxon>Streptophyta</taxon>
        <taxon>Embryophyta</taxon>
        <taxon>Tracheophyta</taxon>
        <taxon>Spermatophyta</taxon>
        <taxon>Magnoliopsida</taxon>
        <taxon>eudicotyledons</taxon>
        <taxon>Gunneridae</taxon>
        <taxon>Pentapetalae</taxon>
        <taxon>rosids</taxon>
        <taxon>fabids</taxon>
        <taxon>Fabales</taxon>
        <taxon>Fabaceae</taxon>
        <taxon>Papilionoideae</taxon>
        <taxon>50 kb inversion clade</taxon>
        <taxon>NPAAA clade</taxon>
        <taxon>Hologalegina</taxon>
        <taxon>IRL clade</taxon>
        <taxon>Trifolieae</taxon>
        <taxon>Trifolium</taxon>
    </lineage>
</organism>
<evidence type="ECO:0000313" key="3">
    <source>
        <dbReference type="EMBL" id="PNY08563.1"/>
    </source>
</evidence>
<comment type="caution">
    <text evidence="3">The sequence shown here is derived from an EMBL/GenBank/DDBJ whole genome shotgun (WGS) entry which is preliminary data.</text>
</comment>
<feature type="compositionally biased region" description="Basic and acidic residues" evidence="1">
    <location>
        <begin position="14"/>
        <end position="24"/>
    </location>
</feature>
<proteinExistence type="predicted"/>
<dbReference type="PANTHER" id="PTHR36033">
    <property type="entry name" value="NUCLEIC ACID-BINDING PROTEINS SUPERFAMILY"/>
    <property type="match status" value="1"/>
</dbReference>
<gene>
    <name evidence="3" type="ORF">L195_g005090</name>
</gene>
<dbReference type="AlphaFoldDB" id="A0A2K3NZZ2"/>
<dbReference type="STRING" id="57577.A0A2K3NZZ2"/>
<protein>
    <recommendedName>
        <fullName evidence="2">Cell division control protein 24 OB domain-containing protein</fullName>
    </recommendedName>
</protein>
<dbReference type="Proteomes" id="UP000236291">
    <property type="component" value="Unassembled WGS sequence"/>
</dbReference>
<evidence type="ECO:0000256" key="1">
    <source>
        <dbReference type="SAM" id="MobiDB-lite"/>
    </source>
</evidence>
<dbReference type="Pfam" id="PF17245">
    <property type="entry name" value="CDC24_OB2"/>
    <property type="match status" value="1"/>
</dbReference>
<accession>A0A2K3NZZ2</accession>
<name>A0A2K3NZZ2_TRIPR</name>
<reference evidence="3 4" key="2">
    <citation type="journal article" date="2017" name="Front. Plant Sci.">
        <title>Gene Classification and Mining of Molecular Markers Useful in Red Clover (Trifolium pratense) Breeding.</title>
        <authorList>
            <person name="Istvanek J."/>
            <person name="Dluhosova J."/>
            <person name="Dluhos P."/>
            <person name="Patkova L."/>
            <person name="Nedelnik J."/>
            <person name="Repkova J."/>
        </authorList>
    </citation>
    <scope>NUCLEOTIDE SEQUENCE [LARGE SCALE GENOMIC DNA]</scope>
    <source>
        <strain evidence="4">cv. Tatra</strain>
        <tissue evidence="3">Young leaves</tissue>
    </source>
</reference>
<sequence>MEEITEVVEDSQMDLDHHRQQDQQKEEEDPFLNFVDQAKLKLLLLQFCSLSSLRNEKLLNIDIHSGTNIHMLTSGDYWSSNIIDLYLHHSMFYDLAGLPSGILKKVREVFLTGCYLQTTTEISGHPRLLPTEYLVILLDENQDDDAMLLGAQFCPDSFSSISLDGVNKGDSYSLYARFGTSQRKEITLVDGDGDGVTLKFFLWGEQIILATLFRVGSMLALDKPYVASSVECDIETSEEFCLEYGNATQLYLVPYIQHEEQACVEMTPNHHQGSRQLGSYNATRELRFSQASLPCDSLGTIDFSNYPFRSFVADLRDKMTGISLYGVVTEIVKGYNNQETV</sequence>